<evidence type="ECO:0000313" key="4">
    <source>
        <dbReference type="Proteomes" id="UP001591681"/>
    </source>
</evidence>
<feature type="compositionally biased region" description="Low complexity" evidence="1">
    <location>
        <begin position="257"/>
        <end position="277"/>
    </location>
</feature>
<feature type="region of interest" description="Disordered" evidence="1">
    <location>
        <begin position="113"/>
        <end position="134"/>
    </location>
</feature>
<dbReference type="PANTHER" id="PTHR21359">
    <property type="entry name" value="DUF5577 DOMAIN-CONTAINING PROTEIN"/>
    <property type="match status" value="1"/>
</dbReference>
<keyword evidence="4" id="KW-1185">Reference proteome</keyword>
<feature type="domain" description="DUF5577" evidence="2">
    <location>
        <begin position="144"/>
        <end position="351"/>
    </location>
</feature>
<feature type="compositionally biased region" description="Low complexity" evidence="1">
    <location>
        <begin position="227"/>
        <end position="242"/>
    </location>
</feature>
<dbReference type="Pfam" id="PF18017">
    <property type="entry name" value="SAM_4"/>
    <property type="match status" value="1"/>
</dbReference>
<dbReference type="InterPro" id="IPR039161">
    <property type="entry name" value="C19orf47-like"/>
</dbReference>
<feature type="region of interest" description="Disordered" evidence="1">
    <location>
        <begin position="157"/>
        <end position="335"/>
    </location>
</feature>
<feature type="compositionally biased region" description="Basic residues" evidence="1">
    <location>
        <begin position="244"/>
        <end position="254"/>
    </location>
</feature>
<evidence type="ECO:0000259" key="2">
    <source>
        <dbReference type="Pfam" id="PF17740"/>
    </source>
</evidence>
<dbReference type="Gene3D" id="1.10.150.50">
    <property type="entry name" value="Transcription Factor, Ets-1"/>
    <property type="match status" value="1"/>
</dbReference>
<dbReference type="EMBL" id="JBHFQA010000007">
    <property type="protein sequence ID" value="KAL2096674.1"/>
    <property type="molecule type" value="Genomic_DNA"/>
</dbReference>
<feature type="compositionally biased region" description="Low complexity" evidence="1">
    <location>
        <begin position="319"/>
        <end position="332"/>
    </location>
</feature>
<dbReference type="AlphaFoldDB" id="A0ABD1KBV0"/>
<dbReference type="Proteomes" id="UP001591681">
    <property type="component" value="Unassembled WGS sequence"/>
</dbReference>
<dbReference type="InterPro" id="IPR013761">
    <property type="entry name" value="SAM/pointed_sf"/>
</dbReference>
<organism evidence="3 4">
    <name type="scientific">Coilia grayii</name>
    <name type="common">Gray's grenadier anchovy</name>
    <dbReference type="NCBI Taxonomy" id="363190"/>
    <lineage>
        <taxon>Eukaryota</taxon>
        <taxon>Metazoa</taxon>
        <taxon>Chordata</taxon>
        <taxon>Craniata</taxon>
        <taxon>Vertebrata</taxon>
        <taxon>Euteleostomi</taxon>
        <taxon>Actinopterygii</taxon>
        <taxon>Neopterygii</taxon>
        <taxon>Teleostei</taxon>
        <taxon>Clupei</taxon>
        <taxon>Clupeiformes</taxon>
        <taxon>Clupeoidei</taxon>
        <taxon>Engraulidae</taxon>
        <taxon>Coilinae</taxon>
        <taxon>Coilia</taxon>
    </lineage>
</organism>
<gene>
    <name evidence="3" type="ORF">ACEWY4_008822</name>
</gene>
<protein>
    <recommendedName>
        <fullName evidence="2">DUF5577 domain-containing protein</fullName>
    </recommendedName>
</protein>
<dbReference type="SUPFAM" id="SSF47769">
    <property type="entry name" value="SAM/Pointed domain"/>
    <property type="match status" value="1"/>
</dbReference>
<dbReference type="InterPro" id="IPR041477">
    <property type="entry name" value="DUF5577"/>
</dbReference>
<dbReference type="Pfam" id="PF17740">
    <property type="entry name" value="DUF5577"/>
    <property type="match status" value="1"/>
</dbReference>
<sequence length="355" mass="36868">MAVNYAVSFVDNRIQKNMLMDLSKDIMMDLGITVIGDIIAILKHAKMVYRQDMCKMATEAINSGQTSVQAELRRTANTPATRMIASALSRDSPPSTPAQWPENRLSVTVANKGAKGVKASSDASDGENGLPVKRRRVTAEMEEKGLKRTSVFDRLGAESKADSTSTAASKPTGVFSRLGGGQEDGSWLRDGPKAGVADEDDSDGEGSVLQYAGVLKRPPPSAKKEPTAPAAATASAAAKPAKFTLRRLGKKLKRPATESSPPLPSSTSSSSSNSALEGAPKRSVLHRLGKAPSGATGSRGALVASSMHSDALPLASPKVSSSTGVTATGSAADCPSAQMDAAAVSVFKRLGTKRT</sequence>
<accession>A0ABD1KBV0</accession>
<proteinExistence type="predicted"/>
<dbReference type="PANTHER" id="PTHR21359:SF1">
    <property type="entry name" value="DUF5577 DOMAIN-CONTAINING PROTEIN"/>
    <property type="match status" value="1"/>
</dbReference>
<evidence type="ECO:0000256" key="1">
    <source>
        <dbReference type="SAM" id="MobiDB-lite"/>
    </source>
</evidence>
<reference evidence="3 4" key="1">
    <citation type="submission" date="2024-09" db="EMBL/GenBank/DDBJ databases">
        <title>A chromosome-level genome assembly of Gray's grenadier anchovy, Coilia grayii.</title>
        <authorList>
            <person name="Fu Z."/>
        </authorList>
    </citation>
    <scope>NUCLEOTIDE SEQUENCE [LARGE SCALE GENOMIC DNA]</scope>
    <source>
        <strain evidence="3">G4</strain>
        <tissue evidence="3">Muscle</tissue>
    </source>
</reference>
<evidence type="ECO:0000313" key="3">
    <source>
        <dbReference type="EMBL" id="KAL2096674.1"/>
    </source>
</evidence>
<name>A0ABD1KBV0_9TELE</name>
<comment type="caution">
    <text evidence="3">The sequence shown here is derived from an EMBL/GenBank/DDBJ whole genome shotgun (WGS) entry which is preliminary data.</text>
</comment>